<keyword evidence="4" id="KW-1185">Reference proteome</keyword>
<name>A0A6P8FM26_CLUHA</name>
<dbReference type="SMART" id="SM00216">
    <property type="entry name" value="VWD"/>
    <property type="match status" value="1"/>
</dbReference>
<dbReference type="PROSITE" id="PS51233">
    <property type="entry name" value="VWFD"/>
    <property type="match status" value="1"/>
</dbReference>
<sequence length="224" mass="25019">MALLASTLRNVHMYRSLIVRTGRCIGFGDPHYVTFDGTYYGFQGNCSYILVKEIDPKYNFSIIIDNVYCGAVDGLSCPKSLTIHYKSFEIYMSQEVSPGKVTNLIYVNHKRVYPAYSNNDFQITDNGIEALLVIPAIGAQIMFSGLQFSIELPWSKFHGNTEGQCGTCDNNRKDDCRLPNGTIDSSCPDMAHHWRVNDSCPEPPPPPPPHTCPPETICKIISSK</sequence>
<protein>
    <submittedName>
        <fullName evidence="5">Mucin-5AC-like</fullName>
    </submittedName>
</protein>
<accession>A0A6P8FM26</accession>
<keyword evidence="2" id="KW-0325">Glycoprotein</keyword>
<feature type="domain" description="VWFD" evidence="3">
    <location>
        <begin position="22"/>
        <end position="201"/>
    </location>
</feature>
<dbReference type="AlphaFoldDB" id="A0A6P8FM26"/>
<dbReference type="PANTHER" id="PTHR11339">
    <property type="entry name" value="EXTRACELLULAR MATRIX GLYCOPROTEIN RELATED"/>
    <property type="match status" value="1"/>
</dbReference>
<evidence type="ECO:0000259" key="3">
    <source>
        <dbReference type="PROSITE" id="PS51233"/>
    </source>
</evidence>
<dbReference type="PANTHER" id="PTHR11339:SF406">
    <property type="entry name" value="MUCIN-5AC-LIKE"/>
    <property type="match status" value="1"/>
</dbReference>
<keyword evidence="1" id="KW-1015">Disulfide bond</keyword>
<gene>
    <name evidence="5" type="primary">LOC116220694</name>
</gene>
<evidence type="ECO:0000256" key="1">
    <source>
        <dbReference type="ARBA" id="ARBA00023157"/>
    </source>
</evidence>
<dbReference type="OrthoDB" id="10071893at2759"/>
<organism evidence="4 5">
    <name type="scientific">Clupea harengus</name>
    <name type="common">Atlantic herring</name>
    <dbReference type="NCBI Taxonomy" id="7950"/>
    <lineage>
        <taxon>Eukaryota</taxon>
        <taxon>Metazoa</taxon>
        <taxon>Chordata</taxon>
        <taxon>Craniata</taxon>
        <taxon>Vertebrata</taxon>
        <taxon>Euteleostomi</taxon>
        <taxon>Actinopterygii</taxon>
        <taxon>Neopterygii</taxon>
        <taxon>Teleostei</taxon>
        <taxon>Clupei</taxon>
        <taxon>Clupeiformes</taxon>
        <taxon>Clupeoidei</taxon>
        <taxon>Clupeidae</taxon>
        <taxon>Clupea</taxon>
    </lineage>
</organism>
<evidence type="ECO:0000313" key="5">
    <source>
        <dbReference type="RefSeq" id="XP_031424510.1"/>
    </source>
</evidence>
<dbReference type="GeneID" id="116220694"/>
<dbReference type="Proteomes" id="UP000515152">
    <property type="component" value="Chromosome 6"/>
</dbReference>
<reference evidence="5" key="1">
    <citation type="submission" date="2025-08" db="UniProtKB">
        <authorList>
            <consortium name="RefSeq"/>
        </authorList>
    </citation>
    <scope>IDENTIFICATION</scope>
</reference>
<proteinExistence type="predicted"/>
<dbReference type="InterPro" id="IPR001846">
    <property type="entry name" value="VWF_type-D"/>
</dbReference>
<dbReference type="Pfam" id="PF00094">
    <property type="entry name" value="VWD"/>
    <property type="match status" value="1"/>
</dbReference>
<evidence type="ECO:0000256" key="2">
    <source>
        <dbReference type="ARBA" id="ARBA00023180"/>
    </source>
</evidence>
<dbReference type="InterPro" id="IPR050780">
    <property type="entry name" value="Mucin_vWF_Thrombospondin_sf"/>
</dbReference>
<dbReference type="KEGG" id="char:116220694"/>
<dbReference type="RefSeq" id="XP_031424510.1">
    <property type="nucleotide sequence ID" value="XM_031568650.1"/>
</dbReference>
<evidence type="ECO:0000313" key="4">
    <source>
        <dbReference type="Proteomes" id="UP000515152"/>
    </source>
</evidence>